<accession>A0A0F9YGK3</accession>
<dbReference type="PROSITE" id="PS50901">
    <property type="entry name" value="FTSK"/>
    <property type="match status" value="1"/>
</dbReference>
<feature type="transmembrane region" description="Helical" evidence="14">
    <location>
        <begin position="79"/>
        <end position="101"/>
    </location>
</feature>
<dbReference type="InterPro" id="IPR002543">
    <property type="entry name" value="FtsK_dom"/>
</dbReference>
<feature type="compositionally biased region" description="Low complexity" evidence="13">
    <location>
        <begin position="261"/>
        <end position="270"/>
    </location>
</feature>
<dbReference type="SMART" id="SM00843">
    <property type="entry name" value="Ftsk_gamma"/>
    <property type="match status" value="1"/>
</dbReference>
<evidence type="ECO:0000313" key="16">
    <source>
        <dbReference type="EMBL" id="KKO03524.1"/>
    </source>
</evidence>
<evidence type="ECO:0000256" key="5">
    <source>
        <dbReference type="ARBA" id="ARBA00022692"/>
    </source>
</evidence>
<reference evidence="16" key="1">
    <citation type="journal article" date="2015" name="Nature">
        <title>Complex archaea that bridge the gap between prokaryotes and eukaryotes.</title>
        <authorList>
            <person name="Spang A."/>
            <person name="Saw J.H."/>
            <person name="Jorgensen S.L."/>
            <person name="Zaremba-Niedzwiedzka K."/>
            <person name="Martijn J."/>
            <person name="Lind A.E."/>
            <person name="van Eijk R."/>
            <person name="Schleper C."/>
            <person name="Guy L."/>
            <person name="Ettema T.J."/>
        </authorList>
    </citation>
    <scope>NUCLEOTIDE SEQUENCE</scope>
</reference>
<keyword evidence="7" id="KW-0159">Chromosome partition</keyword>
<dbReference type="GO" id="GO:0051301">
    <property type="term" value="P:cell division"/>
    <property type="evidence" value="ECO:0007669"/>
    <property type="project" value="UniProtKB-KW"/>
</dbReference>
<comment type="subcellular location">
    <subcellularLocation>
        <location evidence="1">Cell membrane</location>
        <topology evidence="1">Multi-pass membrane protein</topology>
    </subcellularLocation>
</comment>
<dbReference type="InterPro" id="IPR036388">
    <property type="entry name" value="WH-like_DNA-bd_sf"/>
</dbReference>
<dbReference type="SUPFAM" id="SSF52540">
    <property type="entry name" value="P-loop containing nucleoside triphosphate hydrolases"/>
    <property type="match status" value="1"/>
</dbReference>
<feature type="compositionally biased region" description="Pro residues" evidence="13">
    <location>
        <begin position="245"/>
        <end position="260"/>
    </location>
</feature>
<comment type="caution">
    <text evidence="16">The sequence shown here is derived from an EMBL/GenBank/DDBJ whole genome shotgun (WGS) entry which is preliminary data.</text>
</comment>
<evidence type="ECO:0000256" key="13">
    <source>
        <dbReference type="SAM" id="MobiDB-lite"/>
    </source>
</evidence>
<dbReference type="InterPro" id="IPR036390">
    <property type="entry name" value="WH_DNA-bd_sf"/>
</dbReference>
<dbReference type="Gene3D" id="3.40.50.300">
    <property type="entry name" value="P-loop containing nucleotide triphosphate hydrolases"/>
    <property type="match status" value="1"/>
</dbReference>
<keyword evidence="11 14" id="KW-0472">Membrane</keyword>
<keyword evidence="6" id="KW-0547">Nucleotide-binding</keyword>
<keyword evidence="10" id="KW-0238">DNA-binding</keyword>
<feature type="transmembrane region" description="Helical" evidence="14">
    <location>
        <begin position="23"/>
        <end position="43"/>
    </location>
</feature>
<evidence type="ECO:0000256" key="8">
    <source>
        <dbReference type="ARBA" id="ARBA00022840"/>
    </source>
</evidence>
<dbReference type="Gene3D" id="1.10.10.10">
    <property type="entry name" value="Winged helix-like DNA-binding domain superfamily/Winged helix DNA-binding domain"/>
    <property type="match status" value="1"/>
</dbReference>
<evidence type="ECO:0000256" key="14">
    <source>
        <dbReference type="SAM" id="Phobius"/>
    </source>
</evidence>
<proteinExistence type="inferred from homology"/>
<evidence type="ECO:0000256" key="9">
    <source>
        <dbReference type="ARBA" id="ARBA00022989"/>
    </source>
</evidence>
<dbReference type="InterPro" id="IPR018541">
    <property type="entry name" value="Ftsk_gamma"/>
</dbReference>
<gene>
    <name evidence="16" type="ORF">LCGC14_0094490</name>
</gene>
<evidence type="ECO:0000256" key="2">
    <source>
        <dbReference type="ARBA" id="ARBA00006474"/>
    </source>
</evidence>
<feature type="transmembrane region" description="Helical" evidence="14">
    <location>
        <begin position="108"/>
        <end position="128"/>
    </location>
</feature>
<dbReference type="Pfam" id="PF09397">
    <property type="entry name" value="FtsK_gamma"/>
    <property type="match status" value="1"/>
</dbReference>
<keyword evidence="12" id="KW-0131">Cell cycle</keyword>
<dbReference type="EMBL" id="LAZR01000026">
    <property type="protein sequence ID" value="KKO03524.1"/>
    <property type="molecule type" value="Genomic_DNA"/>
</dbReference>
<dbReference type="Pfam" id="PF01580">
    <property type="entry name" value="FtsK_SpoIIIE"/>
    <property type="match status" value="1"/>
</dbReference>
<sequence>MATKKKNHTSEDRQGDIGPARRYLRYGWVLAFCALVLLSWMSLLSYSPTDDGATWQYPPAKTQNAAGKVGALVAHTLRYWLGGGAYMGLLFATGAAVILVFGGRLDDMPWRMVGTLLLVVATSTAIYLRNPGGVTTVTQGAAGVLGHTIGSLLLDKFHVKGAWLIVCSIGLIGVMFTADKLVLSLPHAAKTAGGKLAHFAGQTPLLRRKAQLATGASGAVAGVKAASIARPAPAPAVAAAVPPATLTPPKTPAPPSPAKPPAVKEAPPAKSGQAVLPSIDLLADAETGYLQTQEALATQRRVVLQQTLNDFNVHAEVVAYQTGPVITLFELALSPGVKVSQVASLSTDIARALAVAGVRIVPHLAGRDTIGIEVPNDEKEIVRLKDLMTQAPDASQRQHLPLYLGKDGGGEPIIADLAAMPHLLIAGTTGSGKSVCINSIIMSLLLTRRPEDVRLILADPKMVEMAAFETLPHLLCPIVNDMRKAESILDWATIQMDERYTLLKEMGVRNIAGYNELTDAERHERLGVTENDEKARMPTRLAHYIIIIDELADLIMTSSKEVETYIIRIAQKARAVGIHLILATQRPSVNVVTGLIKSNMPCRISFQVASRQESRIVLDQNGAEVLLGRGDMLLLLPGSSNLIRAQGTYVDEAEIYRVVHQLKAAGGPEFNQELVQINSTRIDSDGGDGEKDGMFDKAVEVILTAQRGSVSLLQRRLQIGYGRASRIVDQMAEVGLLGEYKGSQARECLITLDDWQSLQTSIASDRSGASAADGQPTSV</sequence>
<dbReference type="Pfam" id="PF17854">
    <property type="entry name" value="FtsK_alpha"/>
    <property type="match status" value="1"/>
</dbReference>
<evidence type="ECO:0000256" key="10">
    <source>
        <dbReference type="ARBA" id="ARBA00023125"/>
    </source>
</evidence>
<keyword evidence="4" id="KW-0132">Cell division</keyword>
<evidence type="ECO:0000256" key="11">
    <source>
        <dbReference type="ARBA" id="ARBA00023136"/>
    </source>
</evidence>
<name>A0A0F9YGK3_9ZZZZ</name>
<evidence type="ECO:0000256" key="1">
    <source>
        <dbReference type="ARBA" id="ARBA00004651"/>
    </source>
</evidence>
<dbReference type="GO" id="GO:0003677">
    <property type="term" value="F:DNA binding"/>
    <property type="evidence" value="ECO:0007669"/>
    <property type="project" value="UniProtKB-KW"/>
</dbReference>
<dbReference type="GO" id="GO:0005886">
    <property type="term" value="C:plasma membrane"/>
    <property type="evidence" value="ECO:0007669"/>
    <property type="project" value="UniProtKB-SubCell"/>
</dbReference>
<dbReference type="SUPFAM" id="SSF46785">
    <property type="entry name" value="Winged helix' DNA-binding domain"/>
    <property type="match status" value="1"/>
</dbReference>
<dbReference type="PANTHER" id="PTHR22683:SF41">
    <property type="entry name" value="DNA TRANSLOCASE FTSK"/>
    <property type="match status" value="1"/>
</dbReference>
<dbReference type="GO" id="GO:0005524">
    <property type="term" value="F:ATP binding"/>
    <property type="evidence" value="ECO:0007669"/>
    <property type="project" value="UniProtKB-KW"/>
</dbReference>
<dbReference type="InterPro" id="IPR027417">
    <property type="entry name" value="P-loop_NTPase"/>
</dbReference>
<feature type="domain" description="FtsK" evidence="15">
    <location>
        <begin position="410"/>
        <end position="615"/>
    </location>
</feature>
<dbReference type="Pfam" id="PF13491">
    <property type="entry name" value="FtsK_4TM"/>
    <property type="match status" value="1"/>
</dbReference>
<evidence type="ECO:0000256" key="7">
    <source>
        <dbReference type="ARBA" id="ARBA00022829"/>
    </source>
</evidence>
<keyword evidence="9 14" id="KW-1133">Transmembrane helix</keyword>
<keyword evidence="5 14" id="KW-0812">Transmembrane</keyword>
<keyword evidence="8" id="KW-0067">ATP-binding</keyword>
<dbReference type="PANTHER" id="PTHR22683">
    <property type="entry name" value="SPORULATION PROTEIN RELATED"/>
    <property type="match status" value="1"/>
</dbReference>
<dbReference type="GO" id="GO:0007059">
    <property type="term" value="P:chromosome segregation"/>
    <property type="evidence" value="ECO:0007669"/>
    <property type="project" value="UniProtKB-KW"/>
</dbReference>
<dbReference type="InterPro" id="IPR050206">
    <property type="entry name" value="FtsK/SpoIIIE/SftA"/>
</dbReference>
<feature type="region of interest" description="Disordered" evidence="13">
    <location>
        <begin position="243"/>
        <end position="270"/>
    </location>
</feature>
<evidence type="ECO:0000256" key="12">
    <source>
        <dbReference type="ARBA" id="ARBA00023306"/>
    </source>
</evidence>
<protein>
    <recommendedName>
        <fullName evidence="15">FtsK domain-containing protein</fullName>
    </recommendedName>
</protein>
<dbReference type="AlphaFoldDB" id="A0A0F9YGK3"/>
<evidence type="ECO:0000256" key="6">
    <source>
        <dbReference type="ARBA" id="ARBA00022741"/>
    </source>
</evidence>
<dbReference type="Gene3D" id="3.30.980.40">
    <property type="match status" value="1"/>
</dbReference>
<evidence type="ECO:0000256" key="3">
    <source>
        <dbReference type="ARBA" id="ARBA00022475"/>
    </source>
</evidence>
<feature type="transmembrane region" description="Helical" evidence="14">
    <location>
        <begin position="134"/>
        <end position="154"/>
    </location>
</feature>
<comment type="similarity">
    <text evidence="2">Belongs to the FtsK/SpoIIIE/SftA family.</text>
</comment>
<dbReference type="InterPro" id="IPR041027">
    <property type="entry name" value="FtsK_alpha"/>
</dbReference>
<keyword evidence="3" id="KW-1003">Cell membrane</keyword>
<dbReference type="InterPro" id="IPR025199">
    <property type="entry name" value="FtsK_4TM"/>
</dbReference>
<feature type="transmembrane region" description="Helical" evidence="14">
    <location>
        <begin position="161"/>
        <end position="178"/>
    </location>
</feature>
<organism evidence="16">
    <name type="scientific">marine sediment metagenome</name>
    <dbReference type="NCBI Taxonomy" id="412755"/>
    <lineage>
        <taxon>unclassified sequences</taxon>
        <taxon>metagenomes</taxon>
        <taxon>ecological metagenomes</taxon>
    </lineage>
</organism>
<evidence type="ECO:0000256" key="4">
    <source>
        <dbReference type="ARBA" id="ARBA00022618"/>
    </source>
</evidence>
<evidence type="ECO:0000259" key="15">
    <source>
        <dbReference type="PROSITE" id="PS50901"/>
    </source>
</evidence>